<dbReference type="GO" id="GO:0043565">
    <property type="term" value="F:sequence-specific DNA binding"/>
    <property type="evidence" value="ECO:0007669"/>
    <property type="project" value="InterPro"/>
</dbReference>
<dbReference type="PANTHER" id="PTHR43436">
    <property type="entry name" value="ARAC-FAMILY TRANSCRIPTIONAL REGULATOR"/>
    <property type="match status" value="1"/>
</dbReference>
<evidence type="ECO:0000259" key="3">
    <source>
        <dbReference type="PROSITE" id="PS01124"/>
    </source>
</evidence>
<dbReference type="Gene3D" id="1.10.10.60">
    <property type="entry name" value="Homeodomain-like"/>
    <property type="match status" value="2"/>
</dbReference>
<dbReference type="InterPro" id="IPR009057">
    <property type="entry name" value="Homeodomain-like_sf"/>
</dbReference>
<keyword evidence="2" id="KW-0804">Transcription</keyword>
<organism evidence="4 5">
    <name type="scientific">Roseateles aquatilis</name>
    <dbReference type="NCBI Taxonomy" id="431061"/>
    <lineage>
        <taxon>Bacteria</taxon>
        <taxon>Pseudomonadati</taxon>
        <taxon>Pseudomonadota</taxon>
        <taxon>Betaproteobacteria</taxon>
        <taxon>Burkholderiales</taxon>
        <taxon>Sphaerotilaceae</taxon>
        <taxon>Roseateles</taxon>
    </lineage>
</organism>
<dbReference type="Pfam" id="PF12833">
    <property type="entry name" value="HTH_18"/>
    <property type="match status" value="1"/>
</dbReference>
<dbReference type="InterPro" id="IPR009594">
    <property type="entry name" value="Tscrpt_reg_HTH_AraC_N"/>
</dbReference>
<gene>
    <name evidence="4" type="ORF">CDN99_25235</name>
</gene>
<keyword evidence="5" id="KW-1185">Reference proteome</keyword>
<keyword evidence="1" id="KW-0805">Transcription regulation</keyword>
<sequence length="311" mass="34676">MPSLNAKQADASIDTEACLPLQRRLGEQVVRHLPRPGDHLSQVPGLSFYRRDEACTPACTLLEPSLSVMVQGRTRVILGSEVYEYDAGQFMLTSVDLPTITQILGGSESHPVLSLLLKLDLDIVREVAGDIDLHKMPVESDGSAMTLGRITSELLDPVVRLVSLADKTKDIPIVAPLISREIIYRLLTGHVGGQLRNIAMFGTKHYRIAEVITWLREHYAQPVKVETLAQMAAMGVSTFHHHFRAITRMSPLQYQKQVRLHEARKLLLTEALDAGTAAFRVGYESVTQFNREYRRAFGNPPIRDISLLLGH</sequence>
<protein>
    <recommendedName>
        <fullName evidence="3">HTH araC/xylS-type domain-containing protein</fullName>
    </recommendedName>
</protein>
<dbReference type="EMBL" id="NIOF01000019">
    <property type="protein sequence ID" value="OWQ83775.1"/>
    <property type="molecule type" value="Genomic_DNA"/>
</dbReference>
<evidence type="ECO:0000313" key="5">
    <source>
        <dbReference type="Proteomes" id="UP000197468"/>
    </source>
</evidence>
<dbReference type="SMART" id="SM00342">
    <property type="entry name" value="HTH_ARAC"/>
    <property type="match status" value="1"/>
</dbReference>
<dbReference type="InterPro" id="IPR018060">
    <property type="entry name" value="HTH_AraC"/>
</dbReference>
<dbReference type="RefSeq" id="WP_088388025.1">
    <property type="nucleotide sequence ID" value="NZ_NIOF01000019.1"/>
</dbReference>
<dbReference type="PROSITE" id="PS01124">
    <property type="entry name" value="HTH_ARAC_FAMILY_2"/>
    <property type="match status" value="1"/>
</dbReference>
<dbReference type="Proteomes" id="UP000197468">
    <property type="component" value="Unassembled WGS sequence"/>
</dbReference>
<evidence type="ECO:0000313" key="4">
    <source>
        <dbReference type="EMBL" id="OWQ83775.1"/>
    </source>
</evidence>
<reference evidence="4 5" key="1">
    <citation type="journal article" date="2008" name="Int. J. Syst. Evol. Microbiol.">
        <title>Description of Roseateles aquatilis sp. nov. and Roseateles terrae sp. nov., in the class Betaproteobacteria, and emended description of the genus Roseateles.</title>
        <authorList>
            <person name="Gomila M."/>
            <person name="Bowien B."/>
            <person name="Falsen E."/>
            <person name="Moore E.R."/>
            <person name="Lalucat J."/>
        </authorList>
    </citation>
    <scope>NUCLEOTIDE SEQUENCE [LARGE SCALE GENOMIC DNA]</scope>
    <source>
        <strain evidence="4 5">CCUG 48205</strain>
    </source>
</reference>
<dbReference type="PANTHER" id="PTHR43436:SF1">
    <property type="entry name" value="TRANSCRIPTIONAL REGULATORY PROTEIN"/>
    <property type="match status" value="1"/>
</dbReference>
<dbReference type="OrthoDB" id="34150at2"/>
<dbReference type="SUPFAM" id="SSF46689">
    <property type="entry name" value="Homeodomain-like"/>
    <property type="match status" value="2"/>
</dbReference>
<comment type="caution">
    <text evidence="4">The sequence shown here is derived from an EMBL/GenBank/DDBJ whole genome shotgun (WGS) entry which is preliminary data.</text>
</comment>
<dbReference type="Pfam" id="PF06719">
    <property type="entry name" value="AraC_N"/>
    <property type="match status" value="1"/>
</dbReference>
<evidence type="ECO:0000256" key="2">
    <source>
        <dbReference type="ARBA" id="ARBA00023163"/>
    </source>
</evidence>
<evidence type="ECO:0000256" key="1">
    <source>
        <dbReference type="ARBA" id="ARBA00023015"/>
    </source>
</evidence>
<dbReference type="AlphaFoldDB" id="A0A246IU82"/>
<accession>A0A246IU82</accession>
<name>A0A246IU82_9BURK</name>
<dbReference type="GO" id="GO:0003700">
    <property type="term" value="F:DNA-binding transcription factor activity"/>
    <property type="evidence" value="ECO:0007669"/>
    <property type="project" value="InterPro"/>
</dbReference>
<proteinExistence type="predicted"/>
<feature type="domain" description="HTH araC/xylS-type" evidence="3">
    <location>
        <begin position="209"/>
        <end position="307"/>
    </location>
</feature>